<dbReference type="EMBL" id="DQ499600">
    <property type="protein sequence ID" value="ABF57521.1"/>
    <property type="molecule type" value="Genomic_DNA"/>
</dbReference>
<reference evidence="1 2" key="1">
    <citation type="journal article" date="2008" name="Virology">
        <title>Genome sequence of the lytic bacteriophage P1201 from Corynebacterium glutamicum NCHU 87078: Evolutionary relationships to phages from Corynebacterineae.</title>
        <authorList>
            <person name="Chen C.L."/>
            <person name="Pan T.Y."/>
            <person name="Kan S.C."/>
            <person name="Kuan Y.C."/>
            <person name="Hong L.Y."/>
            <person name="Chiu K.R."/>
            <person name="Sheu C.S."/>
            <person name="Yang J.S."/>
            <person name="Hsu W.H."/>
            <person name="Hu H.Y."/>
        </authorList>
    </citation>
    <scope>NUCLEOTIDE SEQUENCE</scope>
</reference>
<organism evidence="1 2">
    <name type="scientific">Corynebacterium phage P1201</name>
    <dbReference type="NCBI Taxonomy" id="384848"/>
    <lineage>
        <taxon>Viruses</taxon>
        <taxon>Duplodnaviria</taxon>
        <taxon>Heunggongvirae</taxon>
        <taxon>Uroviricota</taxon>
        <taxon>Caudoviricetes</taxon>
        <taxon>Zierdtviridae</taxon>
        <taxon>Toshachvirinae</taxon>
        <taxon>Chunghsingvirus</taxon>
        <taxon>Chunghsingvirus P1201</taxon>
        <taxon>Corynebacterium virus P1201</taxon>
    </lineage>
</organism>
<dbReference type="GeneID" id="5745500"/>
<sequence>MTVQGMLGLETKLSPLGDRIIRFLEIDSNGKPAKYPVTAMKIVDDVIHEVSPKEIAEECIEIISSAGGVVGPDESGPQLSLFTREEVAILSGKPFMIRKKEEE</sequence>
<evidence type="ECO:0000313" key="2">
    <source>
        <dbReference type="Proteomes" id="UP000002414"/>
    </source>
</evidence>
<accession>A7IYD8</accession>
<evidence type="ECO:0000313" key="1">
    <source>
        <dbReference type="EMBL" id="ABF57521.1"/>
    </source>
</evidence>
<proteinExistence type="predicted"/>
<dbReference type="RefSeq" id="YP_001468969.1">
    <property type="nucleotide sequence ID" value="NC_009816.1"/>
</dbReference>
<dbReference type="Proteomes" id="UP000002414">
    <property type="component" value="Segment"/>
</dbReference>
<dbReference type="KEGG" id="vg:5745500"/>
<keyword evidence="2" id="KW-1185">Reference proteome</keyword>
<protein>
    <submittedName>
        <fullName evidence="1">Gp71</fullName>
    </submittedName>
</protein>
<name>A7IYD8_9CAUD</name>